<accession>A0AAJ7EA96</accession>
<evidence type="ECO:0000313" key="1">
    <source>
        <dbReference type="RefSeq" id="XP_013169099.1"/>
    </source>
</evidence>
<gene>
    <name evidence="1" type="primary">LOC106118881</name>
</gene>
<proteinExistence type="predicted"/>
<dbReference type="GeneID" id="106118881"/>
<name>A0AAJ7EA96_PAPXU</name>
<dbReference type="AlphaFoldDB" id="A0AAJ7EA96"/>
<dbReference type="KEGG" id="pxu:106118881"/>
<protein>
    <submittedName>
        <fullName evidence="1">Uncharacterized protein LOC106118881</fullName>
    </submittedName>
</protein>
<dbReference type="RefSeq" id="XP_013169099.1">
    <property type="nucleotide sequence ID" value="XM_013313645.1"/>
</dbReference>
<reference evidence="1" key="1">
    <citation type="submission" date="2025-08" db="UniProtKB">
        <authorList>
            <consortium name="RefSeq"/>
        </authorList>
    </citation>
    <scope>IDENTIFICATION</scope>
</reference>
<organism evidence="1">
    <name type="scientific">Papilio xuthus</name>
    <name type="common">Asian swallowtail butterfly</name>
    <dbReference type="NCBI Taxonomy" id="66420"/>
    <lineage>
        <taxon>Eukaryota</taxon>
        <taxon>Metazoa</taxon>
        <taxon>Ecdysozoa</taxon>
        <taxon>Arthropoda</taxon>
        <taxon>Hexapoda</taxon>
        <taxon>Insecta</taxon>
        <taxon>Pterygota</taxon>
        <taxon>Neoptera</taxon>
        <taxon>Endopterygota</taxon>
        <taxon>Lepidoptera</taxon>
        <taxon>Glossata</taxon>
        <taxon>Ditrysia</taxon>
        <taxon>Papilionoidea</taxon>
        <taxon>Papilionidae</taxon>
        <taxon>Papilioninae</taxon>
        <taxon>Papilio</taxon>
    </lineage>
</organism>
<sequence>MKLPFNGILTPILKPNLKCFNEFCQYPTFCISLPYTYFYGTFINVCHLKRHFGKNLENAQDSNVQSNTLVVHDLKIIAASMGIVQHTCLLVGCFTENPALFLPHMFAHLLMVVAKTLNALIILTRMNLKSVIQLRTLSTAIAFMMFNWCQEFCVFIQYLCFCDL</sequence>
<dbReference type="Proteomes" id="UP000694872">
    <property type="component" value="Unplaced"/>
</dbReference>